<keyword evidence="9" id="KW-1185">Reference proteome</keyword>
<evidence type="ECO:0000259" key="7">
    <source>
        <dbReference type="PROSITE" id="PS50090"/>
    </source>
</evidence>
<dbReference type="GO" id="GO:0006355">
    <property type="term" value="P:regulation of DNA-templated transcription"/>
    <property type="evidence" value="ECO:0007669"/>
    <property type="project" value="UniProtKB-ARBA"/>
</dbReference>
<dbReference type="PROSITE" id="PS50090">
    <property type="entry name" value="MYB_LIKE"/>
    <property type="match status" value="1"/>
</dbReference>
<dbReference type="EnsemblPlants" id="Kaladp0059s0175.2.v1.1">
    <property type="protein sequence ID" value="Kaladp0059s0175.2.v1.1"/>
    <property type="gene ID" value="Kaladp0059s0175.v1.1"/>
</dbReference>
<evidence type="ECO:0000256" key="3">
    <source>
        <dbReference type="ARBA" id="ARBA00023015"/>
    </source>
</evidence>
<dbReference type="EnsemblPlants" id="Kaladp0059s0175.1.v1.1">
    <property type="protein sequence ID" value="Kaladp0059s0175.1.v1.1"/>
    <property type="gene ID" value="Kaladp0059s0175.v1.1"/>
</dbReference>
<evidence type="ECO:0000313" key="9">
    <source>
        <dbReference type="Proteomes" id="UP000594263"/>
    </source>
</evidence>
<sequence>MEQVDEQQQQAAAEVDVVNHHQNNSINNHYAGLIQTSKPLTTSMSYFQPPQPTNLDHPIYSALSHRFFFNSNTHNNQNQQQQRPYHEVDGIGTTSTYLAASGGLLLESCSAASEATAAAFNYGSGNSCSSRWPREETMSLLQIRSRLHSNFKQATHKGPLWDEVSRIMYEEHGYQRSGKKCREKFENLYKYYKKTKEAKSGKHDGKNYRFFRQLEALYGDQNEVIGTSMTDHLAAAQPNTISSQAHFPPNPAADSDGINNNQIMMMGGSAHLFGDSDPQVISPNNHHHNSMKLPCDQSCLSLSNHNSSLFTSSSSEDNKRGHNKKYKLKVKIKEFIDTQMNSLMEQQQFCMEKVMETIEKKETERALREEEWRQEAEERLEKEHKYWESERAWMKARDAALMETIQKLTAARSAASSSSSVRDVARVTSLASHMQQIPFSSSSGNLINKQPAEIVTVRNPQALYNYQESQDGWFMAAANHHHHHDSNNNNGFRFVMSDGNNGGSGGSVIWDGSSSFGLKLNNGDDDHHHRHQN</sequence>
<name>A0A7N1A130_KALFE</name>
<dbReference type="Gramene" id="Kaladp0059s0175.2.v1.1">
    <property type="protein sequence ID" value="Kaladp0059s0175.2.v1.1"/>
    <property type="gene ID" value="Kaladp0059s0175.v1.1"/>
</dbReference>
<evidence type="ECO:0000256" key="4">
    <source>
        <dbReference type="ARBA" id="ARBA00023125"/>
    </source>
</evidence>
<keyword evidence="3" id="KW-0805">Transcription regulation</keyword>
<dbReference type="AlphaFoldDB" id="A0A7N1A130"/>
<dbReference type="FunFam" id="1.10.10.60:FF:000061">
    <property type="entry name" value="Trihelix transcription factor GT-2"/>
    <property type="match status" value="1"/>
</dbReference>
<dbReference type="InterPro" id="IPR044822">
    <property type="entry name" value="Myb_DNA-bind_4"/>
</dbReference>
<keyword evidence="5" id="KW-0804">Transcription</keyword>
<dbReference type="GO" id="GO:0005634">
    <property type="term" value="C:nucleus"/>
    <property type="evidence" value="ECO:0007669"/>
    <property type="project" value="UniProtKB-SubCell"/>
</dbReference>
<evidence type="ECO:0000256" key="2">
    <source>
        <dbReference type="ARBA" id="ARBA00022737"/>
    </source>
</evidence>
<reference evidence="8" key="1">
    <citation type="submission" date="2021-01" db="UniProtKB">
        <authorList>
            <consortium name="EnsemblPlants"/>
        </authorList>
    </citation>
    <scope>IDENTIFICATION</scope>
</reference>
<dbReference type="Pfam" id="PF13837">
    <property type="entry name" value="Myb_DNA-bind_4"/>
    <property type="match status" value="1"/>
</dbReference>
<evidence type="ECO:0000256" key="6">
    <source>
        <dbReference type="ARBA" id="ARBA00023242"/>
    </source>
</evidence>
<feature type="domain" description="Myb-like" evidence="7">
    <location>
        <begin position="130"/>
        <end position="189"/>
    </location>
</feature>
<protein>
    <recommendedName>
        <fullName evidence="7">Myb-like domain-containing protein</fullName>
    </recommendedName>
</protein>
<organism evidence="8 9">
    <name type="scientific">Kalanchoe fedtschenkoi</name>
    <name type="common">Lavender scallops</name>
    <name type="synonym">South American air plant</name>
    <dbReference type="NCBI Taxonomy" id="63787"/>
    <lineage>
        <taxon>Eukaryota</taxon>
        <taxon>Viridiplantae</taxon>
        <taxon>Streptophyta</taxon>
        <taxon>Embryophyta</taxon>
        <taxon>Tracheophyta</taxon>
        <taxon>Spermatophyta</taxon>
        <taxon>Magnoliopsida</taxon>
        <taxon>eudicotyledons</taxon>
        <taxon>Gunneridae</taxon>
        <taxon>Pentapetalae</taxon>
        <taxon>Saxifragales</taxon>
        <taxon>Crassulaceae</taxon>
        <taxon>Kalanchoe</taxon>
    </lineage>
</organism>
<dbReference type="PANTHER" id="PTHR21654">
    <property type="entry name" value="FI21293P1"/>
    <property type="match status" value="1"/>
</dbReference>
<dbReference type="Proteomes" id="UP000594263">
    <property type="component" value="Unplaced"/>
</dbReference>
<dbReference type="InterPro" id="IPR001005">
    <property type="entry name" value="SANT/Myb"/>
</dbReference>
<evidence type="ECO:0000313" key="8">
    <source>
        <dbReference type="EnsemblPlants" id="Kaladp0059s0175.2.v1.1"/>
    </source>
</evidence>
<dbReference type="Gramene" id="Kaladp0059s0175.1.v1.1">
    <property type="protein sequence ID" value="Kaladp0059s0175.1.v1.1"/>
    <property type="gene ID" value="Kaladp0059s0175.v1.1"/>
</dbReference>
<comment type="subcellular location">
    <subcellularLocation>
        <location evidence="1">Nucleus</location>
    </subcellularLocation>
</comment>
<dbReference type="Gene3D" id="1.10.10.60">
    <property type="entry name" value="Homeodomain-like"/>
    <property type="match status" value="1"/>
</dbReference>
<dbReference type="CDD" id="cd12203">
    <property type="entry name" value="GT1"/>
    <property type="match status" value="1"/>
</dbReference>
<dbReference type="PANTHER" id="PTHR21654:SF60">
    <property type="entry name" value="TRIHELIX TRANSCRIPTION FACTOR PTL"/>
    <property type="match status" value="1"/>
</dbReference>
<evidence type="ECO:0000256" key="1">
    <source>
        <dbReference type="ARBA" id="ARBA00004123"/>
    </source>
</evidence>
<keyword evidence="6" id="KW-0539">Nucleus</keyword>
<keyword evidence="2" id="KW-0677">Repeat</keyword>
<proteinExistence type="predicted"/>
<accession>A0A7N1A130</accession>
<dbReference type="GO" id="GO:0003677">
    <property type="term" value="F:DNA binding"/>
    <property type="evidence" value="ECO:0007669"/>
    <property type="project" value="UniProtKB-KW"/>
</dbReference>
<keyword evidence="4" id="KW-0238">DNA-binding</keyword>
<evidence type="ECO:0000256" key="5">
    <source>
        <dbReference type="ARBA" id="ARBA00023163"/>
    </source>
</evidence>